<dbReference type="AlphaFoldDB" id="A0A5C1A5Y8"/>
<keyword evidence="5" id="KW-1185">Reference proteome</keyword>
<keyword evidence="1" id="KW-0645">Protease</keyword>
<dbReference type="GO" id="GO:0004252">
    <property type="term" value="F:serine-type endopeptidase activity"/>
    <property type="evidence" value="ECO:0007669"/>
    <property type="project" value="InterPro"/>
</dbReference>
<feature type="region of interest" description="Disordered" evidence="3">
    <location>
        <begin position="10"/>
        <end position="31"/>
    </location>
</feature>
<dbReference type="InterPro" id="IPR001940">
    <property type="entry name" value="Peptidase_S1C"/>
</dbReference>
<dbReference type="PANTHER" id="PTHR43343">
    <property type="entry name" value="PEPTIDASE S12"/>
    <property type="match status" value="1"/>
</dbReference>
<evidence type="ECO:0000313" key="5">
    <source>
        <dbReference type="Proteomes" id="UP000324974"/>
    </source>
</evidence>
<dbReference type="GO" id="GO:0006508">
    <property type="term" value="P:proteolysis"/>
    <property type="evidence" value="ECO:0007669"/>
    <property type="project" value="UniProtKB-KW"/>
</dbReference>
<dbReference type="Gene3D" id="2.40.10.120">
    <property type="match status" value="1"/>
</dbReference>
<dbReference type="SUPFAM" id="SSF50156">
    <property type="entry name" value="PDZ domain-like"/>
    <property type="match status" value="1"/>
</dbReference>
<evidence type="ECO:0000256" key="2">
    <source>
        <dbReference type="ARBA" id="ARBA00022801"/>
    </source>
</evidence>
<dbReference type="PRINTS" id="PR00834">
    <property type="entry name" value="PROTEASES2C"/>
</dbReference>
<name>A0A5C1A5Y8_9BACT</name>
<evidence type="ECO:0000256" key="3">
    <source>
        <dbReference type="SAM" id="MobiDB-lite"/>
    </source>
</evidence>
<keyword evidence="2" id="KW-0378">Hydrolase</keyword>
<sequence>MTRRATFLDVNAAAGGGSPADKPIPPLPPAEDHELLDAYSRAIVQVVETVSPSLLAISGEGRERNLGSGSGVLVSADGYALTNSHVVAGRTQLIAETTDGDRLPAAVVGDDPSTDTALLRVKARDLPHATFGDSAALRVGQLVIAMGSPLGFHSTVSSGIVSALGRSMRGQDGRMIEEVIQHTAPINPGNSGGPLVDSRGRLVGINTAVVAYSQGIGFAVPARTLRWVYGEMLAHGRVRRRTLGVSAATVQLPHAMVVEHDLFTDQAVRIVEVFGRRTANDGLRADDLLVAVNDRIVSSVDDVHRILAQLPDAVPLVATVIRDGQSLSIEVSRES</sequence>
<dbReference type="InterPro" id="IPR036034">
    <property type="entry name" value="PDZ_sf"/>
</dbReference>
<reference evidence="5" key="1">
    <citation type="submission" date="2019-08" db="EMBL/GenBank/DDBJ databases">
        <title>Limnoglobus roseus gen. nov., sp. nov., a novel freshwater planctomycete with a giant genome from the family Gemmataceae.</title>
        <authorList>
            <person name="Kulichevskaya I.S."/>
            <person name="Naumoff D.G."/>
            <person name="Miroshnikov K."/>
            <person name="Ivanova A."/>
            <person name="Philippov D.A."/>
            <person name="Hakobyan A."/>
            <person name="Rijpstra I.C."/>
            <person name="Sinninghe Damste J.S."/>
            <person name="Liesack W."/>
            <person name="Dedysh S.N."/>
        </authorList>
    </citation>
    <scope>NUCLEOTIDE SEQUENCE [LARGE SCALE GENOMIC DNA]</scope>
    <source>
        <strain evidence="5">PX52</strain>
    </source>
</reference>
<dbReference type="InterPro" id="IPR009003">
    <property type="entry name" value="Peptidase_S1_PA"/>
</dbReference>
<accession>A0A5C1A5Y8</accession>
<dbReference type="KEGG" id="lrs:PX52LOC_00250"/>
<dbReference type="RefSeq" id="WP_149108372.1">
    <property type="nucleotide sequence ID" value="NZ_CP042425.1"/>
</dbReference>
<dbReference type="Proteomes" id="UP000324974">
    <property type="component" value="Chromosome"/>
</dbReference>
<evidence type="ECO:0000313" key="4">
    <source>
        <dbReference type="EMBL" id="QEL13396.1"/>
    </source>
</evidence>
<dbReference type="PANTHER" id="PTHR43343:SF3">
    <property type="entry name" value="PROTEASE DO-LIKE 8, CHLOROPLASTIC"/>
    <property type="match status" value="1"/>
</dbReference>
<organism evidence="4 5">
    <name type="scientific">Limnoglobus roseus</name>
    <dbReference type="NCBI Taxonomy" id="2598579"/>
    <lineage>
        <taxon>Bacteria</taxon>
        <taxon>Pseudomonadati</taxon>
        <taxon>Planctomycetota</taxon>
        <taxon>Planctomycetia</taxon>
        <taxon>Gemmatales</taxon>
        <taxon>Gemmataceae</taxon>
        <taxon>Limnoglobus</taxon>
    </lineage>
</organism>
<dbReference type="SUPFAM" id="SSF50494">
    <property type="entry name" value="Trypsin-like serine proteases"/>
    <property type="match status" value="1"/>
</dbReference>
<dbReference type="EMBL" id="CP042425">
    <property type="protein sequence ID" value="QEL13396.1"/>
    <property type="molecule type" value="Genomic_DNA"/>
</dbReference>
<protein>
    <submittedName>
        <fullName evidence="4">PDZ domain-containing protein</fullName>
    </submittedName>
</protein>
<gene>
    <name evidence="4" type="ORF">PX52LOC_00250</name>
</gene>
<dbReference type="Pfam" id="PF13365">
    <property type="entry name" value="Trypsin_2"/>
    <property type="match status" value="1"/>
</dbReference>
<dbReference type="Gene3D" id="2.30.42.10">
    <property type="match status" value="1"/>
</dbReference>
<proteinExistence type="predicted"/>
<dbReference type="InterPro" id="IPR051201">
    <property type="entry name" value="Chloro_Bact_Ser_Proteases"/>
</dbReference>
<dbReference type="OrthoDB" id="248175at2"/>
<evidence type="ECO:0000256" key="1">
    <source>
        <dbReference type="ARBA" id="ARBA00022670"/>
    </source>
</evidence>